<feature type="domain" description="DEPDC5 C-terminal" evidence="3">
    <location>
        <begin position="1042"/>
        <end position="1341"/>
    </location>
</feature>
<dbReference type="Pfam" id="PF12257">
    <property type="entry name" value="IML1"/>
    <property type="match status" value="1"/>
</dbReference>
<evidence type="ECO:0000313" key="6">
    <source>
        <dbReference type="Proteomes" id="UP001187531"/>
    </source>
</evidence>
<dbReference type="InterPro" id="IPR055213">
    <property type="entry name" value="IML1_double_psi_beta_barrel"/>
</dbReference>
<dbReference type="Proteomes" id="UP001187531">
    <property type="component" value="Unassembled WGS sequence"/>
</dbReference>
<dbReference type="InterPro" id="IPR027244">
    <property type="entry name" value="IML1"/>
</dbReference>
<feature type="region of interest" description="Disordered" evidence="1">
    <location>
        <begin position="490"/>
        <end position="515"/>
    </location>
</feature>
<feature type="region of interest" description="Disordered" evidence="1">
    <location>
        <begin position="860"/>
        <end position="939"/>
    </location>
</feature>
<feature type="compositionally biased region" description="Basic residues" evidence="1">
    <location>
        <begin position="860"/>
        <end position="869"/>
    </location>
</feature>
<evidence type="ECO:0000256" key="1">
    <source>
        <dbReference type="SAM" id="MobiDB-lite"/>
    </source>
</evidence>
<reference evidence="5" key="1">
    <citation type="submission" date="2023-07" db="EMBL/GenBank/DDBJ databases">
        <title>Chromosome-level genome assembly of Artemia franciscana.</title>
        <authorList>
            <person name="Jo E."/>
        </authorList>
    </citation>
    <scope>NUCLEOTIDE SEQUENCE</scope>
    <source>
        <tissue evidence="5">Whole body</tissue>
    </source>
</reference>
<dbReference type="EMBL" id="JAVRJZ010000013">
    <property type="protein sequence ID" value="KAK2714583.1"/>
    <property type="molecule type" value="Genomic_DNA"/>
</dbReference>
<accession>A0AA88L0P9</accession>
<evidence type="ECO:0000259" key="2">
    <source>
        <dbReference type="Pfam" id="PF12257"/>
    </source>
</evidence>
<feature type="domain" description="IML1 N-terminal double psi beta-barrel" evidence="4">
    <location>
        <begin position="1"/>
        <end position="89"/>
    </location>
</feature>
<dbReference type="GO" id="GO:0010508">
    <property type="term" value="P:positive regulation of autophagy"/>
    <property type="evidence" value="ECO:0007669"/>
    <property type="project" value="TreeGrafter"/>
</dbReference>
<dbReference type="PANTHER" id="PTHR13179">
    <property type="entry name" value="DEP DOMAIN CONTAINING PROTEIN 5"/>
    <property type="match status" value="1"/>
</dbReference>
<keyword evidence="6" id="KW-1185">Reference proteome</keyword>
<sequence length="1351" mass="154697">MKLMKLFTHQMNISGGGGFTQDLVISSKDIPGLKVGDVVEIYHPEDEYSRLLIQVTSLKEELQHRDALSLDQAVASTFQLRALLQVYVKAINPSDISLDLVELTFKDQYVGRSEMWRLNQNLIVFRSASSMVYLFIQMSSEMWNFDVFGDLYFERAVDGFLGDLFTRWKKEGCNHEVTIVLFSRTYYEAASIDAFPSEMRSKVTADFRGRFYEDYYRVLVHNERSDDWHKMLTQLRIAFNSYPEEVLEASHKKYGQQNVPKAYNSSASHGNFLEVLNMSLNVFEKHYMDRSLDRTGQLSVVLTPGVGIFEVSRELTSITKQRIIDCGIGSDLVCVGEQPLHAVPLLRFQNKDMLDTDDYNIPHWLNLSFYTTNKKLGYSNFVPRLRLPVSPSTKDSIRLMKSQSERIHPGCETGSLNQLFDYDAYDAQVFTLPTHVQRQNFKPVTRKESRNTSVPPEVNPEQKKSIPTRPVGLVDYLSTSHAPTLFQPRKEFGKNYDSDDTPGSRTVIGSEGSPLERQLAYRPKSRPGRALINPFDPSRVPVKHTSGRRRWIHIYPRQPDGTTLDLGFKVALDSESYKKLADYRVQLRSTKVADEPFSPALTTGVDWKSLTTPACLPITTDYFPDSASLQKDYVVSDYTISPDDVNVDDYNRKGSRRPLETSQVYREFISQRLAQGFQLIVLPALSKSSARHISVREKSADSIKKVVNPSSSFIRSLSHVDPPTKESLLSIGRIFHKITLLGSAITVTGYKPRHPYDGRKFSYIYNLRTPYIKYYQCLRTDFYTEKLQHFNWNHMDHYICTGGSPDYALTESSKYWRLRMCFLPLDYSKRFRQDPPSPSANEDRTFDGFTKFLENTVNRMRHSSKKKIHSPLERTMSTIQKGEKTTRTRVHSVRGRVEKSSFRPEGRNSPSLDLESSTSSDSLYQEKPSSEPPKKITADSPLSEVADILKCSLPFLEKFEDLLPPTTFLSYEAIHYLVEDHGLSRACAGELLQKLLSEGYIIHASGSKTVLHFVPGFHLYCFSKISSPARGKEEAIGTGMAGDYPAFEEEFVEVNYDRYFENDLCQLINCFKADDEEILIDASKKYRNDLHKLSVFKEAYIDVDVTGRSDRKEWGHLLYPSYFTPNASFVAVLKWVEATGVVIFDLVLGWVRKAQINGFLLVPMPMDPLFIGNSGRCDPFRAPLTIPMNVKVIEECLEKFPASHWLHRLWLLHDAVARRFSYIPSIFENTRRFQVQYVHATGYSFLVMPIAPEKDSTVSISNRLSYFSKVGSSNADSNFGSSDYGLPLIEKNGLRMPCGFLWVANYLLTKKWKVSQTKESQIVDENAHSKCFQDLTRFCQDETFLRDFFRL</sequence>
<evidence type="ECO:0000313" key="5">
    <source>
        <dbReference type="EMBL" id="KAK2714583.1"/>
    </source>
</evidence>
<dbReference type="GO" id="GO:0034198">
    <property type="term" value="P:cellular response to amino acid starvation"/>
    <property type="evidence" value="ECO:0007669"/>
    <property type="project" value="TreeGrafter"/>
</dbReference>
<evidence type="ECO:0000259" key="3">
    <source>
        <dbReference type="Pfam" id="PF19418"/>
    </source>
</evidence>
<organism evidence="5 6">
    <name type="scientific">Artemia franciscana</name>
    <name type="common">Brine shrimp</name>
    <name type="synonym">Artemia sanfranciscana</name>
    <dbReference type="NCBI Taxonomy" id="6661"/>
    <lineage>
        <taxon>Eukaryota</taxon>
        <taxon>Metazoa</taxon>
        <taxon>Ecdysozoa</taxon>
        <taxon>Arthropoda</taxon>
        <taxon>Crustacea</taxon>
        <taxon>Branchiopoda</taxon>
        <taxon>Anostraca</taxon>
        <taxon>Artemiidae</taxon>
        <taxon>Artemia</taxon>
    </lineage>
</organism>
<feature type="region of interest" description="Disordered" evidence="1">
    <location>
        <begin position="444"/>
        <end position="466"/>
    </location>
</feature>
<dbReference type="GO" id="GO:1904262">
    <property type="term" value="P:negative regulation of TORC1 signaling"/>
    <property type="evidence" value="ECO:0007669"/>
    <property type="project" value="TreeGrafter"/>
</dbReference>
<comment type="caution">
    <text evidence="5">The sequence shown here is derived from an EMBL/GenBank/DDBJ whole genome shotgun (WGS) entry which is preliminary data.</text>
</comment>
<dbReference type="InterPro" id="IPR048255">
    <property type="entry name" value="IML1_N"/>
</dbReference>
<feature type="compositionally biased region" description="Low complexity" evidence="1">
    <location>
        <begin position="909"/>
        <end position="923"/>
    </location>
</feature>
<dbReference type="GO" id="GO:0005765">
    <property type="term" value="C:lysosomal membrane"/>
    <property type="evidence" value="ECO:0007669"/>
    <property type="project" value="TreeGrafter"/>
</dbReference>
<protein>
    <recommendedName>
        <fullName evidence="7">DEP domain-containing protein 5</fullName>
    </recommendedName>
</protein>
<dbReference type="Pfam" id="PF19418">
    <property type="entry name" value="DEPDC5_CTD"/>
    <property type="match status" value="1"/>
</dbReference>
<feature type="domain" description="Vacuolar membrane-associated protein Iml1 N-terminal" evidence="2">
    <location>
        <begin position="123"/>
        <end position="348"/>
    </location>
</feature>
<proteinExistence type="predicted"/>
<dbReference type="Pfam" id="PF23013">
    <property type="entry name" value="IML1_N"/>
    <property type="match status" value="1"/>
</dbReference>
<dbReference type="PANTHER" id="PTHR13179:SF8">
    <property type="entry name" value="GATOR COMPLEX PROTEIN DEPDC5"/>
    <property type="match status" value="1"/>
</dbReference>
<name>A0AA88L0P9_ARTSF</name>
<evidence type="ECO:0008006" key="7">
    <source>
        <dbReference type="Google" id="ProtNLM"/>
    </source>
</evidence>
<feature type="compositionally biased region" description="Basic and acidic residues" evidence="1">
    <location>
        <begin position="928"/>
        <end position="937"/>
    </location>
</feature>
<feature type="compositionally biased region" description="Basic and acidic residues" evidence="1">
    <location>
        <begin position="895"/>
        <end position="906"/>
    </location>
</feature>
<dbReference type="GO" id="GO:0005096">
    <property type="term" value="F:GTPase activator activity"/>
    <property type="evidence" value="ECO:0007669"/>
    <property type="project" value="InterPro"/>
</dbReference>
<evidence type="ECO:0000259" key="4">
    <source>
        <dbReference type="Pfam" id="PF23013"/>
    </source>
</evidence>
<dbReference type="InterPro" id="IPR045838">
    <property type="entry name" value="DEPDC5_CTD"/>
</dbReference>
<dbReference type="GO" id="GO:1990130">
    <property type="term" value="C:GATOR1 complex"/>
    <property type="evidence" value="ECO:0007669"/>
    <property type="project" value="TreeGrafter"/>
</dbReference>
<gene>
    <name evidence="5" type="ORF">QYM36_008964</name>
</gene>